<dbReference type="EMBL" id="QWEG01000014">
    <property type="protein sequence ID" value="RHW34826.1"/>
    <property type="molecule type" value="Genomic_DNA"/>
</dbReference>
<dbReference type="UniPathway" id="UPA00395">
    <property type="reaction ID" value="UER00653"/>
</dbReference>
<dbReference type="InterPro" id="IPR047604">
    <property type="entry name" value="Allantoinase_bact"/>
</dbReference>
<feature type="modified residue" description="N6-carboxylysine" evidence="7">
    <location>
        <position position="147"/>
    </location>
</feature>
<dbReference type="FunFam" id="3.20.20.140:FF:000174">
    <property type="entry name" value="Dihydropyrimidinase-related protein 2"/>
    <property type="match status" value="1"/>
</dbReference>
<comment type="subunit">
    <text evidence="2 7">Homotetramer.</text>
</comment>
<dbReference type="Pfam" id="PF01979">
    <property type="entry name" value="Amidohydro_1"/>
    <property type="match status" value="1"/>
</dbReference>
<dbReference type="GO" id="GO:0005737">
    <property type="term" value="C:cytoplasm"/>
    <property type="evidence" value="ECO:0007669"/>
    <property type="project" value="TreeGrafter"/>
</dbReference>
<gene>
    <name evidence="7 9" type="primary">allB</name>
    <name evidence="9" type="ORF">D1B31_19365</name>
</gene>
<comment type="function">
    <text evidence="7">Catalyzes the conversion of allantoin (5-ureidohydantoin) to allantoic acid by hydrolytic cleavage of the five-member hydantoin ring.</text>
</comment>
<keyword evidence="5 7" id="KW-0378">Hydrolase</keyword>
<comment type="similarity">
    <text evidence="1">Belongs to the metallo-dependent hydrolases superfamily. Hydantoinase/dihydropyrimidinase family.</text>
</comment>
<evidence type="ECO:0000313" key="9">
    <source>
        <dbReference type="EMBL" id="RHW34826.1"/>
    </source>
</evidence>
<dbReference type="RefSeq" id="WP_118923511.1">
    <property type="nucleotide sequence ID" value="NZ_QWEG01000014.1"/>
</dbReference>
<evidence type="ECO:0000256" key="2">
    <source>
        <dbReference type="ARBA" id="ARBA00011881"/>
    </source>
</evidence>
<feature type="domain" description="Amidohydrolase-related" evidence="8">
    <location>
        <begin position="51"/>
        <end position="432"/>
    </location>
</feature>
<dbReference type="OrthoDB" id="9765462at2"/>
<dbReference type="Gene3D" id="3.20.20.140">
    <property type="entry name" value="Metal-dependent hydrolases"/>
    <property type="match status" value="1"/>
</dbReference>
<comment type="cofactor">
    <cofactor evidence="7">
        <name>Zn(2+)</name>
        <dbReference type="ChEBI" id="CHEBI:29105"/>
    </cofactor>
    <text evidence="7">Binds 2 Zn(2+) ions per subunit.</text>
</comment>
<feature type="binding site" evidence="7">
    <location>
        <position position="186"/>
    </location>
    <ligand>
        <name>Zn(2+)</name>
        <dbReference type="ChEBI" id="CHEBI:29105"/>
        <label>2</label>
    </ligand>
</feature>
<feature type="binding site" evidence="7">
    <location>
        <position position="62"/>
    </location>
    <ligand>
        <name>Zn(2+)</name>
        <dbReference type="ChEBI" id="CHEBI:29105"/>
        <label>1</label>
    </ligand>
</feature>
<reference evidence="9 10" key="1">
    <citation type="journal article" date="2017" name="Int. J. Syst. Evol. Microbiol.">
        <title>Bacillus notoginsengisoli sp. nov., a novel bacterium isolated from the rhizosphere of Panax notoginseng.</title>
        <authorList>
            <person name="Zhang M.Y."/>
            <person name="Cheng J."/>
            <person name="Cai Y."/>
            <person name="Zhang T.Y."/>
            <person name="Wu Y.Y."/>
            <person name="Manikprabhu D."/>
            <person name="Li W.J."/>
            <person name="Zhang Y.X."/>
        </authorList>
    </citation>
    <scope>NUCLEOTIDE SEQUENCE [LARGE SCALE GENOMIC DNA]</scope>
    <source>
        <strain evidence="9 10">JCM 30743</strain>
    </source>
</reference>
<dbReference type="SUPFAM" id="SSF51556">
    <property type="entry name" value="Metallo-dependent hydrolases"/>
    <property type="match status" value="1"/>
</dbReference>
<dbReference type="GO" id="GO:0004038">
    <property type="term" value="F:allantoinase activity"/>
    <property type="evidence" value="ECO:0007669"/>
    <property type="project" value="UniProtKB-UniRule"/>
</dbReference>
<feature type="binding site" evidence="7">
    <location>
        <position position="315"/>
    </location>
    <ligand>
        <name>Zn(2+)</name>
        <dbReference type="ChEBI" id="CHEBI:29105"/>
        <label>1</label>
    </ligand>
</feature>
<evidence type="ECO:0000256" key="6">
    <source>
        <dbReference type="ARBA" id="ARBA00022833"/>
    </source>
</evidence>
<evidence type="ECO:0000313" key="10">
    <source>
        <dbReference type="Proteomes" id="UP000284416"/>
    </source>
</evidence>
<dbReference type="GO" id="GO:0050897">
    <property type="term" value="F:cobalt ion binding"/>
    <property type="evidence" value="ECO:0007669"/>
    <property type="project" value="InterPro"/>
</dbReference>
<dbReference type="NCBIfam" id="TIGR03178">
    <property type="entry name" value="allantoinase"/>
    <property type="match status" value="1"/>
</dbReference>
<keyword evidence="6 7" id="KW-0862">Zinc</keyword>
<feature type="binding site" evidence="7">
    <location>
        <position position="242"/>
    </location>
    <ligand>
        <name>Zn(2+)</name>
        <dbReference type="ChEBI" id="CHEBI:29105"/>
        <label>2</label>
    </ligand>
</feature>
<feature type="binding site" description="via carbamate group" evidence="7">
    <location>
        <position position="147"/>
    </location>
    <ligand>
        <name>Zn(2+)</name>
        <dbReference type="ChEBI" id="CHEBI:29105"/>
        <label>1</label>
    </ligand>
</feature>
<name>A0A417YMQ7_9BACI</name>
<dbReference type="InterPro" id="IPR032466">
    <property type="entry name" value="Metal_Hydrolase"/>
</dbReference>
<sequence>MSYDLIIKGGNVVFHDGVRKADIGVKDEKIVCIAEQITSDAKEVIDAAGQYVMPGMIDTHVHISEPGRTHWEGFETGSKSLAAGGTTCYVEMPLNALPATTSRENLQLKLDAAINQNYVDYSFYGGLVPDNLDKLAELDEAGVPAFKCFLSDITSEVPGDFLHVDDYTLYKGMQKLAELDQLLCIHAENPSITKKLGQEFASLGKNSGVEYAESRPVFTEVEAVSRAILFAKETGCKLHLVHISTSEAIQVIQKARQEGVDVTVESCPHYFAFTAEQVDEIGPKAKCQPPIRPANVQAKLWEELLNGNIDWLTSDHSPCTEDLKQGNLWEAWGGISGCQNNVDLMFDLAVKQRGLAVEKFVDLIATNPARRFNIPTKGEIALSKDADIILVDPNQSYVVKREDLYYKNKHSAYEGRKIDCRVTKTIVRGNVVFDLEKGIVGEPTGKLVTKK</sequence>
<dbReference type="InterPro" id="IPR017593">
    <property type="entry name" value="Allantoinase"/>
</dbReference>
<evidence type="ECO:0000256" key="1">
    <source>
        <dbReference type="ARBA" id="ARBA00008829"/>
    </source>
</evidence>
<keyword evidence="4 7" id="KW-0479">Metal-binding</keyword>
<accession>A0A417YMQ7</accession>
<evidence type="ECO:0000256" key="4">
    <source>
        <dbReference type="ARBA" id="ARBA00022723"/>
    </source>
</evidence>
<keyword evidence="3 7" id="KW-0659">Purine metabolism</keyword>
<dbReference type="PANTHER" id="PTHR43668:SF4">
    <property type="entry name" value="ALLANTOINASE"/>
    <property type="match status" value="1"/>
</dbReference>
<comment type="similarity">
    <text evidence="7">Belongs to the metallo-dependent hydrolases superfamily. Allantoinase family.</text>
</comment>
<dbReference type="Proteomes" id="UP000284416">
    <property type="component" value="Unassembled WGS sequence"/>
</dbReference>
<keyword evidence="10" id="KW-1185">Reference proteome</keyword>
<comment type="pathway">
    <text evidence="7">Nitrogen metabolism; (S)-allantoin degradation; allantoate from (S)-allantoin: step 1/1.</text>
</comment>
<feature type="binding site" description="via carbamate group" evidence="7">
    <location>
        <position position="147"/>
    </location>
    <ligand>
        <name>Zn(2+)</name>
        <dbReference type="ChEBI" id="CHEBI:29105"/>
        <label>2</label>
    </ligand>
</feature>
<comment type="caution">
    <text evidence="9">The sequence shown here is derived from an EMBL/GenBank/DDBJ whole genome shotgun (WGS) entry which is preliminary data.</text>
</comment>
<comment type="PTM">
    <text evidence="7">Carboxylation allows a single lysine to coordinate two zinc ions.</text>
</comment>
<dbReference type="Gene3D" id="2.30.40.10">
    <property type="entry name" value="Urease, subunit C, domain 1"/>
    <property type="match status" value="1"/>
</dbReference>
<dbReference type="InterPro" id="IPR006680">
    <property type="entry name" value="Amidohydro-rel"/>
</dbReference>
<feature type="binding site" evidence="7">
    <location>
        <position position="60"/>
    </location>
    <ligand>
        <name>Zn(2+)</name>
        <dbReference type="ChEBI" id="CHEBI:29105"/>
        <label>1</label>
    </ligand>
</feature>
<dbReference type="EC" id="3.5.2.5" evidence="7"/>
<dbReference type="GO" id="GO:0000256">
    <property type="term" value="P:allantoin catabolic process"/>
    <property type="evidence" value="ECO:0007669"/>
    <property type="project" value="UniProtKB-UniRule"/>
</dbReference>
<dbReference type="GO" id="GO:0008270">
    <property type="term" value="F:zinc ion binding"/>
    <property type="evidence" value="ECO:0007669"/>
    <property type="project" value="InterPro"/>
</dbReference>
<evidence type="ECO:0000256" key="7">
    <source>
        <dbReference type="HAMAP-Rule" id="MF_01645"/>
    </source>
</evidence>
<dbReference type="InterPro" id="IPR011059">
    <property type="entry name" value="Metal-dep_hydrolase_composite"/>
</dbReference>
<dbReference type="GO" id="GO:0006145">
    <property type="term" value="P:purine nucleobase catabolic process"/>
    <property type="evidence" value="ECO:0007669"/>
    <property type="project" value="TreeGrafter"/>
</dbReference>
<evidence type="ECO:0000256" key="5">
    <source>
        <dbReference type="ARBA" id="ARBA00022801"/>
    </source>
</evidence>
<dbReference type="AlphaFoldDB" id="A0A417YMQ7"/>
<dbReference type="SUPFAM" id="SSF51338">
    <property type="entry name" value="Composite domain of metallo-dependent hydrolases"/>
    <property type="match status" value="1"/>
</dbReference>
<evidence type="ECO:0000256" key="3">
    <source>
        <dbReference type="ARBA" id="ARBA00022631"/>
    </source>
</evidence>
<protein>
    <recommendedName>
        <fullName evidence="7">Allantoinase</fullName>
        <ecNumber evidence="7">3.5.2.5</ecNumber>
    </recommendedName>
    <alternativeName>
        <fullName evidence="7">Allantoin-utilizing enzyme</fullName>
    </alternativeName>
</protein>
<organism evidence="9 10">
    <name type="scientific">Neobacillus notoginsengisoli</name>
    <dbReference type="NCBI Taxonomy" id="1578198"/>
    <lineage>
        <taxon>Bacteria</taxon>
        <taxon>Bacillati</taxon>
        <taxon>Bacillota</taxon>
        <taxon>Bacilli</taxon>
        <taxon>Bacillales</taxon>
        <taxon>Bacillaceae</taxon>
        <taxon>Neobacillus</taxon>
    </lineage>
</organism>
<dbReference type="PANTHER" id="PTHR43668">
    <property type="entry name" value="ALLANTOINASE"/>
    <property type="match status" value="1"/>
</dbReference>
<dbReference type="HAMAP" id="MF_01645">
    <property type="entry name" value="Hydantoinase"/>
    <property type="match status" value="1"/>
</dbReference>
<comment type="catalytic activity">
    <reaction evidence="7">
        <text>(S)-allantoin + H2O = allantoate + H(+)</text>
        <dbReference type="Rhea" id="RHEA:17029"/>
        <dbReference type="ChEBI" id="CHEBI:15377"/>
        <dbReference type="ChEBI" id="CHEBI:15378"/>
        <dbReference type="ChEBI" id="CHEBI:15678"/>
        <dbReference type="ChEBI" id="CHEBI:17536"/>
        <dbReference type="EC" id="3.5.2.5"/>
    </reaction>
</comment>
<evidence type="ECO:0000259" key="8">
    <source>
        <dbReference type="Pfam" id="PF01979"/>
    </source>
</evidence>
<proteinExistence type="inferred from homology"/>
<dbReference type="InterPro" id="IPR050138">
    <property type="entry name" value="DHOase/Allantoinase_Hydrolase"/>
</dbReference>